<reference evidence="2" key="1">
    <citation type="submission" date="2016-10" db="EMBL/GenBank/DDBJ databases">
        <authorList>
            <person name="Varghese N."/>
            <person name="Submissions S."/>
        </authorList>
    </citation>
    <scope>NUCLEOTIDE SEQUENCE [LARGE SCALE GENOMIC DNA]</scope>
    <source>
        <strain evidence="2">LMG 26031</strain>
    </source>
</reference>
<name>A0A1H6WF05_9BURK</name>
<proteinExistence type="predicted"/>
<dbReference type="STRING" id="667676.SAMN05192539_100726"/>
<dbReference type="AlphaFoldDB" id="A0A1H6WF05"/>
<gene>
    <name evidence="1" type="ORF">SAMN05192539_100726</name>
</gene>
<accession>A0A1H6WF05</accession>
<protein>
    <submittedName>
        <fullName evidence="1">Uncharacterized protein</fullName>
    </submittedName>
</protein>
<dbReference type="Proteomes" id="UP000198866">
    <property type="component" value="Unassembled WGS sequence"/>
</dbReference>
<evidence type="ECO:0000313" key="2">
    <source>
        <dbReference type="Proteomes" id="UP000198866"/>
    </source>
</evidence>
<keyword evidence="2" id="KW-1185">Reference proteome</keyword>
<evidence type="ECO:0000313" key="1">
    <source>
        <dbReference type="EMBL" id="SEJ13804.1"/>
    </source>
</evidence>
<sequence length="90" mass="9929">MSVSGSFSLRRDAVPGSTISPYLFFWQAAQEVEEIPSHHRHAPLMRAPLQAPAQLERISVDTWIGMAASNVAAFFIMLTAPPPCMRITSM</sequence>
<dbReference type="EMBL" id="FNYE01000007">
    <property type="protein sequence ID" value="SEJ13804.1"/>
    <property type="molecule type" value="Genomic_DNA"/>
</dbReference>
<organism evidence="1 2">
    <name type="scientific">Paraburkholderia diazotrophica</name>
    <dbReference type="NCBI Taxonomy" id="667676"/>
    <lineage>
        <taxon>Bacteria</taxon>
        <taxon>Pseudomonadati</taxon>
        <taxon>Pseudomonadota</taxon>
        <taxon>Betaproteobacteria</taxon>
        <taxon>Burkholderiales</taxon>
        <taxon>Burkholderiaceae</taxon>
        <taxon>Paraburkholderia</taxon>
    </lineage>
</organism>